<feature type="domain" description="RWP-RK" evidence="8">
    <location>
        <begin position="20"/>
        <end position="103"/>
    </location>
</feature>
<dbReference type="EMBL" id="QKXF01000101">
    <property type="protein sequence ID" value="RQM17168.1"/>
    <property type="molecule type" value="Genomic_DNA"/>
</dbReference>
<keyword evidence="3" id="KW-0175">Coiled coil</keyword>
<evidence type="ECO:0000256" key="3">
    <source>
        <dbReference type="ARBA" id="ARBA00023054"/>
    </source>
</evidence>
<dbReference type="GO" id="GO:0003677">
    <property type="term" value="F:DNA binding"/>
    <property type="evidence" value="ECO:0007669"/>
    <property type="project" value="UniProtKB-KW"/>
</dbReference>
<dbReference type="InterPro" id="IPR003035">
    <property type="entry name" value="RWP-RK_dom"/>
</dbReference>
<evidence type="ECO:0000256" key="5">
    <source>
        <dbReference type="ARBA" id="ARBA00023163"/>
    </source>
</evidence>
<evidence type="ECO:0000259" key="8">
    <source>
        <dbReference type="PROSITE" id="PS51519"/>
    </source>
</evidence>
<dbReference type="PANTHER" id="PTHR46373">
    <property type="entry name" value="PROTEIN RKD4"/>
    <property type="match status" value="1"/>
</dbReference>
<protein>
    <recommendedName>
        <fullName evidence="8">RWP-RK domain-containing protein</fullName>
    </recommendedName>
</protein>
<evidence type="ECO:0000256" key="4">
    <source>
        <dbReference type="ARBA" id="ARBA00023125"/>
    </source>
</evidence>
<keyword evidence="4" id="KW-0238">DNA-binding</keyword>
<keyword evidence="11" id="KW-1185">Reference proteome</keyword>
<evidence type="ECO:0000313" key="12">
    <source>
        <dbReference type="Proteomes" id="UP000286097"/>
    </source>
</evidence>
<keyword evidence="2" id="KW-0805">Transcription regulation</keyword>
<evidence type="ECO:0000256" key="7">
    <source>
        <dbReference type="SAM" id="MobiDB-lite"/>
    </source>
</evidence>
<dbReference type="PANTHER" id="PTHR46373:SF2">
    <property type="entry name" value="RWP-RK DOMAIN-CONTAINING PROTEIN"/>
    <property type="match status" value="1"/>
</dbReference>
<dbReference type="AlphaFoldDB" id="A0A3M6VSZ6"/>
<gene>
    <name evidence="10" type="ORF">DD237_002541</name>
    <name evidence="9" type="ORF">DD238_001888</name>
</gene>
<feature type="region of interest" description="Disordered" evidence="7">
    <location>
        <begin position="106"/>
        <end position="130"/>
    </location>
</feature>
<sequence>MSPLQLASPSMTPTKTRAQPAAVLNKKARKSRVVFDFTTDEMAKYFHMSQREAAQQLGVATVTIKRNCRRLGIVWPYRLMKSKKHAINWSAISREDAQRIHQERALEQAKAGRSPFSRSHSRSPSVFRLNPASDDEAAAKVMTMLSHCSKMKLTKAGRAFARLPLDCMDTSD</sequence>
<keyword evidence="5" id="KW-0804">Transcription</keyword>
<dbReference type="EMBL" id="QLLG01000009">
    <property type="protein sequence ID" value="RMX69965.1"/>
    <property type="molecule type" value="Genomic_DNA"/>
</dbReference>
<feature type="region of interest" description="Disordered" evidence="7">
    <location>
        <begin position="1"/>
        <end position="22"/>
    </location>
</feature>
<dbReference type="InterPro" id="IPR044607">
    <property type="entry name" value="RKD-like"/>
</dbReference>
<feature type="compositionally biased region" description="Low complexity" evidence="7">
    <location>
        <begin position="113"/>
        <end position="128"/>
    </location>
</feature>
<evidence type="ECO:0000313" key="9">
    <source>
        <dbReference type="EMBL" id="RMX69965.1"/>
    </source>
</evidence>
<comment type="caution">
    <text evidence="9">The sequence shown here is derived from an EMBL/GenBank/DDBJ whole genome shotgun (WGS) entry which is preliminary data.</text>
</comment>
<comment type="function">
    <text evidence="1">Putative transcription factor.</text>
</comment>
<name>A0A3M6VSZ6_9STRA</name>
<accession>A0A3M6VSZ6</accession>
<evidence type="ECO:0000256" key="1">
    <source>
        <dbReference type="ARBA" id="ARBA00004049"/>
    </source>
</evidence>
<organism evidence="9 11">
    <name type="scientific">Peronospora effusa</name>
    <dbReference type="NCBI Taxonomy" id="542832"/>
    <lineage>
        <taxon>Eukaryota</taxon>
        <taxon>Sar</taxon>
        <taxon>Stramenopiles</taxon>
        <taxon>Oomycota</taxon>
        <taxon>Peronosporomycetes</taxon>
        <taxon>Peronosporales</taxon>
        <taxon>Peronosporaceae</taxon>
        <taxon>Peronospora</taxon>
    </lineage>
</organism>
<reference evidence="11 12" key="1">
    <citation type="submission" date="2018-06" db="EMBL/GenBank/DDBJ databases">
        <title>Comparative genomics of downy mildews reveals potential adaptations to biotrophy.</title>
        <authorList>
            <person name="Fletcher K."/>
            <person name="Klosterman S.J."/>
            <person name="Derevnina L."/>
            <person name="Martin F."/>
            <person name="Koike S."/>
            <person name="Reyes Chin-Wo S."/>
            <person name="Mou B."/>
            <person name="Michelmore R."/>
        </authorList>
    </citation>
    <scope>NUCLEOTIDE SEQUENCE [LARGE SCALE GENOMIC DNA]</scope>
    <source>
        <strain evidence="10 12">R13</strain>
        <strain evidence="9 11">R14</strain>
    </source>
</reference>
<dbReference type="GO" id="GO:0003700">
    <property type="term" value="F:DNA-binding transcription factor activity"/>
    <property type="evidence" value="ECO:0007669"/>
    <property type="project" value="InterPro"/>
</dbReference>
<dbReference type="Proteomes" id="UP000286097">
    <property type="component" value="Unassembled WGS sequence"/>
</dbReference>
<keyword evidence="6" id="KW-0539">Nucleus</keyword>
<evidence type="ECO:0000313" key="11">
    <source>
        <dbReference type="Proteomes" id="UP000282087"/>
    </source>
</evidence>
<evidence type="ECO:0000256" key="6">
    <source>
        <dbReference type="ARBA" id="ARBA00023242"/>
    </source>
</evidence>
<dbReference type="Pfam" id="PF02042">
    <property type="entry name" value="RWP-RK"/>
    <property type="match status" value="1"/>
</dbReference>
<proteinExistence type="predicted"/>
<feature type="compositionally biased region" description="Polar residues" evidence="7">
    <location>
        <begin position="1"/>
        <end position="17"/>
    </location>
</feature>
<evidence type="ECO:0000313" key="10">
    <source>
        <dbReference type="EMBL" id="RQM17168.1"/>
    </source>
</evidence>
<dbReference type="PROSITE" id="PS51519">
    <property type="entry name" value="RWP_RK"/>
    <property type="match status" value="1"/>
</dbReference>
<dbReference type="VEuPathDB" id="FungiDB:DD237_002541"/>
<dbReference type="OrthoDB" id="167859at2759"/>
<evidence type="ECO:0000256" key="2">
    <source>
        <dbReference type="ARBA" id="ARBA00023015"/>
    </source>
</evidence>
<dbReference type="Proteomes" id="UP000282087">
    <property type="component" value="Unassembled WGS sequence"/>
</dbReference>